<proteinExistence type="predicted"/>
<dbReference type="PANTHER" id="PTHR44688">
    <property type="entry name" value="DNA-BINDING TRANSCRIPTIONAL ACTIVATOR DEVR_DOSR"/>
    <property type="match status" value="1"/>
</dbReference>
<keyword evidence="1" id="KW-0805">Transcription regulation</keyword>
<dbReference type="SMART" id="SM00421">
    <property type="entry name" value="HTH_LUXR"/>
    <property type="match status" value="1"/>
</dbReference>
<dbReference type="PRINTS" id="PR00038">
    <property type="entry name" value="HTHLUXR"/>
</dbReference>
<dbReference type="EMBL" id="PVZG01000012">
    <property type="protein sequence ID" value="PRY25735.1"/>
    <property type="molecule type" value="Genomic_DNA"/>
</dbReference>
<dbReference type="PROSITE" id="PS50043">
    <property type="entry name" value="HTH_LUXR_2"/>
    <property type="match status" value="1"/>
</dbReference>
<dbReference type="Proteomes" id="UP000239209">
    <property type="component" value="Unassembled WGS sequence"/>
</dbReference>
<gene>
    <name evidence="5" type="ORF">CLV70_112101</name>
</gene>
<evidence type="ECO:0000313" key="5">
    <source>
        <dbReference type="EMBL" id="PRY25735.1"/>
    </source>
</evidence>
<sequence length="218" mass="23028">MHALASVVGMTGGRLYVAVRAADPLSRAGLAALLRAGSPLAVLGEGEEKRADVLVVAAGALNAELAGLLSRTAREVGLPVVLIADDLSPDDLLTVVRYRVMSVVPRRFVSAEVLTRCVTAVAAGGGVMPPDLVGGLLQHVDRLQRDLRETAPAVTGGLTEREVEILRLIADGLDTNEIAEALSYSTRTVKNIMYGITHRLNLRNRPHAVAYAVRAGLI</sequence>
<organism evidence="5 6">
    <name type="scientific">Pseudosporangium ferrugineum</name>
    <dbReference type="NCBI Taxonomy" id="439699"/>
    <lineage>
        <taxon>Bacteria</taxon>
        <taxon>Bacillati</taxon>
        <taxon>Actinomycetota</taxon>
        <taxon>Actinomycetes</taxon>
        <taxon>Micromonosporales</taxon>
        <taxon>Micromonosporaceae</taxon>
        <taxon>Pseudosporangium</taxon>
    </lineage>
</organism>
<dbReference type="SUPFAM" id="SSF46894">
    <property type="entry name" value="C-terminal effector domain of the bipartite response regulators"/>
    <property type="match status" value="1"/>
</dbReference>
<comment type="caution">
    <text evidence="5">The sequence shown here is derived from an EMBL/GenBank/DDBJ whole genome shotgun (WGS) entry which is preliminary data.</text>
</comment>
<evidence type="ECO:0000256" key="2">
    <source>
        <dbReference type="ARBA" id="ARBA00023125"/>
    </source>
</evidence>
<dbReference type="AlphaFoldDB" id="A0A2T0RX14"/>
<dbReference type="CDD" id="cd06170">
    <property type="entry name" value="LuxR_C_like"/>
    <property type="match status" value="1"/>
</dbReference>
<dbReference type="GO" id="GO:0006355">
    <property type="term" value="P:regulation of DNA-templated transcription"/>
    <property type="evidence" value="ECO:0007669"/>
    <property type="project" value="InterPro"/>
</dbReference>
<dbReference type="GO" id="GO:0003677">
    <property type="term" value="F:DNA binding"/>
    <property type="evidence" value="ECO:0007669"/>
    <property type="project" value="UniProtKB-KW"/>
</dbReference>
<evidence type="ECO:0000256" key="3">
    <source>
        <dbReference type="ARBA" id="ARBA00023163"/>
    </source>
</evidence>
<dbReference type="InterPro" id="IPR016032">
    <property type="entry name" value="Sig_transdc_resp-reg_C-effctor"/>
</dbReference>
<keyword evidence="2 5" id="KW-0238">DNA-binding</keyword>
<accession>A0A2T0RX14</accession>
<feature type="domain" description="HTH luxR-type" evidence="4">
    <location>
        <begin position="149"/>
        <end position="216"/>
    </location>
</feature>
<evidence type="ECO:0000259" key="4">
    <source>
        <dbReference type="PROSITE" id="PS50043"/>
    </source>
</evidence>
<dbReference type="Pfam" id="PF00196">
    <property type="entry name" value="GerE"/>
    <property type="match status" value="1"/>
</dbReference>
<keyword evidence="6" id="KW-1185">Reference proteome</keyword>
<evidence type="ECO:0000256" key="1">
    <source>
        <dbReference type="ARBA" id="ARBA00023015"/>
    </source>
</evidence>
<reference evidence="5 6" key="1">
    <citation type="submission" date="2018-03" db="EMBL/GenBank/DDBJ databases">
        <title>Genomic Encyclopedia of Archaeal and Bacterial Type Strains, Phase II (KMG-II): from individual species to whole genera.</title>
        <authorList>
            <person name="Goeker M."/>
        </authorList>
    </citation>
    <scope>NUCLEOTIDE SEQUENCE [LARGE SCALE GENOMIC DNA]</scope>
    <source>
        <strain evidence="5 6">DSM 45348</strain>
    </source>
</reference>
<evidence type="ECO:0000313" key="6">
    <source>
        <dbReference type="Proteomes" id="UP000239209"/>
    </source>
</evidence>
<dbReference type="Gene3D" id="3.40.50.2300">
    <property type="match status" value="1"/>
</dbReference>
<name>A0A2T0RX14_9ACTN</name>
<protein>
    <submittedName>
        <fullName evidence="5">DNA-binding NarL/FixJ family response regulator</fullName>
    </submittedName>
</protein>
<keyword evidence="3" id="KW-0804">Transcription</keyword>
<dbReference type="InterPro" id="IPR000792">
    <property type="entry name" value="Tscrpt_reg_LuxR_C"/>
</dbReference>
<dbReference type="PANTHER" id="PTHR44688:SF16">
    <property type="entry name" value="DNA-BINDING TRANSCRIPTIONAL ACTIVATOR DEVR_DOSR"/>
    <property type="match status" value="1"/>
</dbReference>